<dbReference type="GO" id="GO:0008033">
    <property type="term" value="P:tRNA processing"/>
    <property type="evidence" value="ECO:0007669"/>
    <property type="project" value="InterPro"/>
</dbReference>
<evidence type="ECO:0000313" key="6">
    <source>
        <dbReference type="EMBL" id="ORY85746.1"/>
    </source>
</evidence>
<dbReference type="Gene3D" id="3.40.50.150">
    <property type="entry name" value="Vaccinia Virus protein VP39"/>
    <property type="match status" value="2"/>
</dbReference>
<dbReference type="SUPFAM" id="SSF53335">
    <property type="entry name" value="S-adenosyl-L-methionine-dependent methyltransferases"/>
    <property type="match status" value="1"/>
</dbReference>
<keyword evidence="3 4" id="KW-0949">S-adenosyl-L-methionine</keyword>
<reference evidence="6 7" key="1">
    <citation type="submission" date="2016-07" db="EMBL/GenBank/DDBJ databases">
        <title>Pervasive Adenine N6-methylation of Active Genes in Fungi.</title>
        <authorList>
            <consortium name="DOE Joint Genome Institute"/>
            <person name="Mondo S.J."/>
            <person name="Dannebaum R.O."/>
            <person name="Kuo R.C."/>
            <person name="Labutti K."/>
            <person name="Haridas S."/>
            <person name="Kuo A."/>
            <person name="Salamov A."/>
            <person name="Ahrendt S.R."/>
            <person name="Lipzen A."/>
            <person name="Sullivan W."/>
            <person name="Andreopoulos W.B."/>
            <person name="Clum A."/>
            <person name="Lindquist E."/>
            <person name="Daum C."/>
            <person name="Ramamoorthy G.K."/>
            <person name="Gryganskyi A."/>
            <person name="Culley D."/>
            <person name="Magnuson J.K."/>
            <person name="James T.Y."/>
            <person name="O'Malley M.A."/>
            <person name="Stajich J.E."/>
            <person name="Spatafora J.W."/>
            <person name="Visel A."/>
            <person name="Grigoriev I.V."/>
        </authorList>
    </citation>
    <scope>NUCLEOTIDE SEQUENCE [LARGE SCALE GENOMIC DNA]</scope>
    <source>
        <strain evidence="6 7">12-1054</strain>
    </source>
</reference>
<feature type="active site" description="Nucleophile" evidence="4">
    <location>
        <position position="431"/>
    </location>
</feature>
<dbReference type="Gene3D" id="2.40.50.140">
    <property type="entry name" value="Nucleic acid-binding proteins"/>
    <property type="match status" value="1"/>
</dbReference>
<accession>A0A1Y2FRC1</accession>
<dbReference type="OrthoDB" id="10250660at2759"/>
<protein>
    <submittedName>
        <fullName evidence="6">Uracil-5--methyltransferase</fullName>
    </submittedName>
</protein>
<dbReference type="GeneID" id="63785428"/>
<evidence type="ECO:0000313" key="7">
    <source>
        <dbReference type="Proteomes" id="UP000193685"/>
    </source>
</evidence>
<evidence type="ECO:0000256" key="3">
    <source>
        <dbReference type="ARBA" id="ARBA00022691"/>
    </source>
</evidence>
<feature type="binding site" evidence="4">
    <location>
        <position position="336"/>
    </location>
    <ligand>
        <name>S-adenosyl-L-methionine</name>
        <dbReference type="ChEBI" id="CHEBI:59789"/>
    </ligand>
</feature>
<dbReference type="PROSITE" id="PS51687">
    <property type="entry name" value="SAM_MT_RNA_M5U"/>
    <property type="match status" value="1"/>
</dbReference>
<dbReference type="SUPFAM" id="SSF50249">
    <property type="entry name" value="Nucleic acid-binding proteins"/>
    <property type="match status" value="1"/>
</dbReference>
<evidence type="ECO:0000256" key="4">
    <source>
        <dbReference type="PROSITE-ProRule" id="PRU01024"/>
    </source>
</evidence>
<proteinExistence type="inferred from homology"/>
<dbReference type="InterPro" id="IPR029063">
    <property type="entry name" value="SAM-dependent_MTases_sf"/>
</dbReference>
<dbReference type="OMA" id="GGCKWQH"/>
<dbReference type="EMBL" id="MCFI01000004">
    <property type="protein sequence ID" value="ORY85746.1"/>
    <property type="molecule type" value="Genomic_DNA"/>
</dbReference>
<evidence type="ECO:0000256" key="1">
    <source>
        <dbReference type="ARBA" id="ARBA00022603"/>
    </source>
</evidence>
<sequence>MSTETLKRAASPAPRQAEGSSTRIRTKKQKGAKKAKAGSAGDEVLIKDIARMRKQAQPNTNVTPEKLVTFEVEVVCLNSTGDGLGLCGEYAVIVPFSLPGECVKAKPYFINEVDKIILCDMVEVLSKSSRRDDSLVQCKYFGKCSGCQFQQLPYAAQLEHKRQVVVHAYEDFCDLEPSLIPIVGETMASPLQYGYRTKITPHFDQPRKGFAPGQVPEIGFNEKGRRKVLDIEECPIATPALNRGLNAERKRVLGNLSAFKRGATLLLRETTMKSEEGLTHDYVTDSKKIITEIIGDKQFESPAGAFFQNNNSIMPRLTSYVREQLQSSAKYLIDAYCGSGLFSITCSEGLSAVNGVEISQDSIAWAKKNAEANNVNNAEFLAGSAELLFKQITFPAAETAMIVDPPRKGCDEVFLNQLLDYSPKVVVYVSCCVQTQARDVGFILGHDKGKDYVLESVRGFDLFPNTYHVESVAVLRKRPAA</sequence>
<organism evidence="6 7">
    <name type="scientific">Protomyces lactucae-debilis</name>
    <dbReference type="NCBI Taxonomy" id="2754530"/>
    <lineage>
        <taxon>Eukaryota</taxon>
        <taxon>Fungi</taxon>
        <taxon>Dikarya</taxon>
        <taxon>Ascomycota</taxon>
        <taxon>Taphrinomycotina</taxon>
        <taxon>Taphrinomycetes</taxon>
        <taxon>Taphrinales</taxon>
        <taxon>Protomycetaceae</taxon>
        <taxon>Protomyces</taxon>
    </lineage>
</organism>
<name>A0A1Y2FRC1_PROLT</name>
<feature type="binding site" evidence="4">
    <location>
        <position position="404"/>
    </location>
    <ligand>
        <name>S-adenosyl-L-methionine</name>
        <dbReference type="ChEBI" id="CHEBI:59789"/>
    </ligand>
</feature>
<dbReference type="AlphaFoldDB" id="A0A1Y2FRC1"/>
<dbReference type="PROSITE" id="PS51622">
    <property type="entry name" value="SAM_MT_RNA_M5U_2"/>
    <property type="match status" value="1"/>
</dbReference>
<dbReference type="InterPro" id="IPR012340">
    <property type="entry name" value="NA-bd_OB-fold"/>
</dbReference>
<dbReference type="PANTHER" id="PTHR11061:SF30">
    <property type="entry name" value="TRNA (URACIL(54)-C(5))-METHYLTRANSFERASE"/>
    <property type="match status" value="1"/>
</dbReference>
<comment type="caution">
    <text evidence="6">The sequence shown here is derived from an EMBL/GenBank/DDBJ whole genome shotgun (WGS) entry which is preliminary data.</text>
</comment>
<dbReference type="PANTHER" id="PTHR11061">
    <property type="entry name" value="RNA M5U METHYLTRANSFERASE"/>
    <property type="match status" value="1"/>
</dbReference>
<dbReference type="Pfam" id="PF05958">
    <property type="entry name" value="tRNA_U5-meth_tr"/>
    <property type="match status" value="1"/>
</dbReference>
<dbReference type="STRING" id="56484.A0A1Y2FRC1"/>
<evidence type="ECO:0000256" key="2">
    <source>
        <dbReference type="ARBA" id="ARBA00022679"/>
    </source>
</evidence>
<dbReference type="Proteomes" id="UP000193685">
    <property type="component" value="Unassembled WGS sequence"/>
</dbReference>
<keyword evidence="2 4" id="KW-0808">Transferase</keyword>
<comment type="similarity">
    <text evidence="4">Belongs to the class I-like SAM-binding methyltransferase superfamily. RNA M5U methyltransferase family.</text>
</comment>
<gene>
    <name evidence="6" type="ORF">BCR37DRAFT_377453</name>
</gene>
<dbReference type="GO" id="GO:0032259">
    <property type="term" value="P:methylation"/>
    <property type="evidence" value="ECO:0007669"/>
    <property type="project" value="UniProtKB-KW"/>
</dbReference>
<keyword evidence="1 4" id="KW-0489">Methyltransferase</keyword>
<dbReference type="InterPro" id="IPR025795">
    <property type="entry name" value="tRNA_(uracil-5-)_MeTrfase"/>
</dbReference>
<dbReference type="RefSeq" id="XP_040727228.1">
    <property type="nucleotide sequence ID" value="XM_040868829.1"/>
</dbReference>
<keyword evidence="7" id="KW-1185">Reference proteome</keyword>
<feature type="compositionally biased region" description="Basic residues" evidence="5">
    <location>
        <begin position="24"/>
        <end position="36"/>
    </location>
</feature>
<feature type="region of interest" description="Disordered" evidence="5">
    <location>
        <begin position="1"/>
        <end position="39"/>
    </location>
</feature>
<evidence type="ECO:0000256" key="5">
    <source>
        <dbReference type="SAM" id="MobiDB-lite"/>
    </source>
</evidence>
<feature type="binding site" evidence="4">
    <location>
        <position position="357"/>
    </location>
    <ligand>
        <name>S-adenosyl-L-methionine</name>
        <dbReference type="ChEBI" id="CHEBI:59789"/>
    </ligand>
</feature>
<dbReference type="InterPro" id="IPR010280">
    <property type="entry name" value="U5_MeTrfase_fam"/>
</dbReference>
<dbReference type="GO" id="GO:0030697">
    <property type="term" value="F:tRNA (uracil(54)-C5)-methyltransferase activity, S-adenosyl methionine-dependent"/>
    <property type="evidence" value="ECO:0007669"/>
    <property type="project" value="InterPro"/>
</dbReference>
<feature type="binding site" evidence="4">
    <location>
        <position position="308"/>
    </location>
    <ligand>
        <name>S-adenosyl-L-methionine</name>
        <dbReference type="ChEBI" id="CHEBI:59789"/>
    </ligand>
</feature>